<dbReference type="Proteomes" id="UP000190121">
    <property type="component" value="Unassembled WGS sequence"/>
</dbReference>
<gene>
    <name evidence="2" type="ORF">SAMN02745171_00374</name>
</gene>
<keyword evidence="1" id="KW-0812">Transmembrane</keyword>
<proteinExistence type="predicted"/>
<evidence type="ECO:0000256" key="1">
    <source>
        <dbReference type="SAM" id="Phobius"/>
    </source>
</evidence>
<dbReference type="STRING" id="29524.SAMN02745171_00374"/>
<evidence type="ECO:0000313" key="3">
    <source>
        <dbReference type="Proteomes" id="UP000190121"/>
    </source>
</evidence>
<name>A0A1T4LDI8_9PORP</name>
<organism evidence="2 3">
    <name type="scientific">Porphyromonas circumdentaria</name>
    <dbReference type="NCBI Taxonomy" id="29524"/>
    <lineage>
        <taxon>Bacteria</taxon>
        <taxon>Pseudomonadati</taxon>
        <taxon>Bacteroidota</taxon>
        <taxon>Bacteroidia</taxon>
        <taxon>Bacteroidales</taxon>
        <taxon>Porphyromonadaceae</taxon>
        <taxon>Porphyromonas</taxon>
    </lineage>
</organism>
<dbReference type="EMBL" id="FUXE01000003">
    <property type="protein sequence ID" value="SJZ52691.1"/>
    <property type="molecule type" value="Genomic_DNA"/>
</dbReference>
<keyword evidence="3" id="KW-1185">Reference proteome</keyword>
<dbReference type="RefSeq" id="WP_078736330.1">
    <property type="nucleotide sequence ID" value="NZ_FUXE01000003.1"/>
</dbReference>
<feature type="transmembrane region" description="Helical" evidence="1">
    <location>
        <begin position="344"/>
        <end position="368"/>
    </location>
</feature>
<accession>A0A1T4LDI8</accession>
<sequence>MKQNTTPQMSLMAFVRLMLHKWPLFLCSIIFFLGVIFVLKKRAVVGDSEYKIGLMTRFFEGSKESVLTEKNEPLLIWRMAPAYTPSQLYGWLVSADIIYRCGMREGFDVEYYQDNIWGKFDVYNNMPIRLFFLDAKEMDTFTLDCFYSEGKAYLSNFRGTFRGEEIEKQQEYTIEGVGQSVETPFGRVLMADNPGWDEYEKTPLDLNKKINIRRLKGIDIRAKYDWDMNLSLNQGTVFTLKVKTSGSSRRSLQVLNAMLEECNEVVRYHVLEDLAKERELLQASIDSISSPTLTSLSPEVKREQLKFLEQYLAQNITNSGISMYKRMIEITDPPMIQPAPSGSLYVRLILLLLAIVIPMGIVYIIWFYKGAILERKQLSEFWQSTSPLKIKGRKKTLPSSSFDALLHRIKGDFGPQQQDSKAQRLPAKSILLTTPTSTKEANYWIRQIIEAFKKAGHTIRVVELQNSSADKIYSESHVVKLKTGYLLSEAFAKDMALSAEEASQNVISIFIVPADKLAILQNEVTSTVVLLLPEKTRVEDLTTVEEGLTHTSTSLNTVHTLWIERGLFF</sequence>
<evidence type="ECO:0000313" key="2">
    <source>
        <dbReference type="EMBL" id="SJZ52691.1"/>
    </source>
</evidence>
<protein>
    <submittedName>
        <fullName evidence="2">Uncharacterized protein</fullName>
    </submittedName>
</protein>
<dbReference type="AlphaFoldDB" id="A0A1T4LDI8"/>
<dbReference type="OrthoDB" id="1014588at2"/>
<keyword evidence="1" id="KW-0472">Membrane</keyword>
<keyword evidence="1" id="KW-1133">Transmembrane helix</keyword>
<reference evidence="3" key="1">
    <citation type="submission" date="2017-02" db="EMBL/GenBank/DDBJ databases">
        <authorList>
            <person name="Varghese N."/>
            <person name="Submissions S."/>
        </authorList>
    </citation>
    <scope>NUCLEOTIDE SEQUENCE [LARGE SCALE GENOMIC DNA]</scope>
    <source>
        <strain evidence="3">ATCC 51356</strain>
    </source>
</reference>